<accession>A0A1W1IFK2</accession>
<evidence type="ECO:0000256" key="2">
    <source>
        <dbReference type="ARBA" id="ARBA00012652"/>
    </source>
</evidence>
<dbReference type="EC" id="3.2.1.40" evidence="2"/>
<reference evidence="7" key="1">
    <citation type="submission" date="2016-04" db="EMBL/GenBank/DDBJ databases">
        <authorList>
            <person name="Strepis N."/>
        </authorList>
    </citation>
    <scope>NUCLEOTIDE SEQUENCE [LARGE SCALE GENOMIC DNA]</scope>
</reference>
<dbReference type="Pfam" id="PF08531">
    <property type="entry name" value="Bac_rhamnosid_N"/>
    <property type="match status" value="1"/>
</dbReference>
<dbReference type="GO" id="GO:0030596">
    <property type="term" value="F:alpha-L-rhamnosidase activity"/>
    <property type="evidence" value="ECO:0007669"/>
    <property type="project" value="UniProtKB-EC"/>
</dbReference>
<evidence type="ECO:0000259" key="4">
    <source>
        <dbReference type="Pfam" id="PF08531"/>
    </source>
</evidence>
<organism evidence="6 7">
    <name type="scientific">Trichococcus pasteurii</name>
    <dbReference type="NCBI Taxonomy" id="43064"/>
    <lineage>
        <taxon>Bacteria</taxon>
        <taxon>Bacillati</taxon>
        <taxon>Bacillota</taxon>
        <taxon>Bacilli</taxon>
        <taxon>Lactobacillales</taxon>
        <taxon>Carnobacteriaceae</taxon>
        <taxon>Trichococcus</taxon>
    </lineage>
</organism>
<evidence type="ECO:0000313" key="7">
    <source>
        <dbReference type="Proteomes" id="UP000195985"/>
    </source>
</evidence>
<evidence type="ECO:0000259" key="5">
    <source>
        <dbReference type="Pfam" id="PF17389"/>
    </source>
</evidence>
<evidence type="ECO:0000259" key="3">
    <source>
        <dbReference type="Pfam" id="PF05592"/>
    </source>
</evidence>
<dbReference type="PANTHER" id="PTHR33307">
    <property type="entry name" value="ALPHA-RHAMNOSIDASE (EUROFUNG)"/>
    <property type="match status" value="1"/>
</dbReference>
<sequence>MTATDQFTIKGRVQPLSVSLGQASWITRLDNPLEKEAESLNERPNIILEKEFDVPAEIAEGLIDICGLGYYTLYVNGQRMGDAYLNNDVTNYDKTVYYDTYDIRNYLKQGSNKLSVELANGWYNAAPITILGKYNVRKQLAVGKPCLISQLTITTASDEKIVIESDSSWESKPGNYLFNNLYIGETVTDDITGAAIRQKTVKIAGPGGNLTPSFIPKIKRQKQYLPAVVANHSANEGILIDFGTILSGHFLCDIAADYLGQVTFLYAEELNADGTLSFDSSISGTYGVTDEAHGINAGDPIIQKDVIKKTEQEIFQFENQFCYHSFRYVLVKTEPDTGSFEELLSNVRAYSLHTDLASVSKFHSSSDELNRLWEAAQNTRLNNIHSYFEDCTRERFGYGGDIVALIDSQLYSHDMHKLLKKVFMDFAHDQTPEGGIPQTAPYVGIMTNGTSNGAGSLGWQLVFPVLASRIGQYYQDTAFVQEHLPELLKHLEYLLAFDFDYIRYCCLGDWGSVDAGIQNRRIVSPDQEFCSASMCLILLEEYKALFAAHNVSETMMETLELRIVEARSAIIDLFRNEDGSFSSGTQSSTIFALKAGLHRNEAEKHQLERNLIERIQKEDGVFRFGIFGMSWAYTILSELGEDDLICNWLSRRQEPNYLSMLTNGNQTLSEYFPLQSGTNKLQGSLNHAMFSSYTVWMMEKLVGISVKKDCSIQLAPYFATDLTEMNGSLLTAQGEIEAQWVRTDANNFMYSVTLPESMDYDFRLGYAYRIINKEITASGDGRETIKLSLQIADPIEAVRRGNA</sequence>
<dbReference type="Pfam" id="PF17389">
    <property type="entry name" value="Bac_rhamnosid6H"/>
    <property type="match status" value="1"/>
</dbReference>
<dbReference type="InterPro" id="IPR012341">
    <property type="entry name" value="6hp_glycosidase-like_sf"/>
</dbReference>
<dbReference type="InterPro" id="IPR016007">
    <property type="entry name" value="Alpha_rhamnosid"/>
</dbReference>
<dbReference type="Pfam" id="PF05592">
    <property type="entry name" value="Bac_rhamnosid"/>
    <property type="match status" value="1"/>
</dbReference>
<dbReference type="RefSeq" id="WP_086942601.1">
    <property type="nucleotide sequence ID" value="NZ_FONM01000006.1"/>
</dbReference>
<dbReference type="PANTHER" id="PTHR33307:SF6">
    <property type="entry name" value="ALPHA-RHAMNOSIDASE (EUROFUNG)-RELATED"/>
    <property type="match status" value="1"/>
</dbReference>
<feature type="domain" description="Alpha-L-rhamnosidase six-hairpin glycosidase" evidence="5">
    <location>
        <begin position="359"/>
        <end position="700"/>
    </location>
</feature>
<gene>
    <name evidence="6" type="ORF">TPAS_1468</name>
</gene>
<dbReference type="InterPro" id="IPR035396">
    <property type="entry name" value="Bac_rhamnosid6H"/>
</dbReference>
<dbReference type="Proteomes" id="UP000195985">
    <property type="component" value="Unassembled WGS sequence"/>
</dbReference>
<name>A0A1W1IFK2_9LACT</name>
<feature type="domain" description="Alpha-L-rhamnosidase concanavalin-like" evidence="3">
    <location>
        <begin position="235"/>
        <end position="337"/>
    </location>
</feature>
<dbReference type="EMBL" id="FWEY01000003">
    <property type="protein sequence ID" value="SLM51788.1"/>
    <property type="molecule type" value="Genomic_DNA"/>
</dbReference>
<evidence type="ECO:0000313" key="6">
    <source>
        <dbReference type="EMBL" id="SLM51788.1"/>
    </source>
</evidence>
<comment type="catalytic activity">
    <reaction evidence="1">
        <text>Hydrolysis of terminal non-reducing alpha-L-rhamnose residues in alpha-L-rhamnosides.</text>
        <dbReference type="EC" id="3.2.1.40"/>
    </reaction>
</comment>
<evidence type="ECO:0000256" key="1">
    <source>
        <dbReference type="ARBA" id="ARBA00001445"/>
    </source>
</evidence>
<dbReference type="OrthoDB" id="9761045at2"/>
<keyword evidence="7" id="KW-1185">Reference proteome</keyword>
<dbReference type="Gene3D" id="2.60.420.10">
    <property type="entry name" value="Maltose phosphorylase, domain 3"/>
    <property type="match status" value="1"/>
</dbReference>
<dbReference type="InterPro" id="IPR008902">
    <property type="entry name" value="Rhamnosid_concanavalin"/>
</dbReference>
<dbReference type="STRING" id="43064.SAMN04488086_106134"/>
<dbReference type="SUPFAM" id="SSF48208">
    <property type="entry name" value="Six-hairpin glycosidases"/>
    <property type="match status" value="1"/>
</dbReference>
<dbReference type="InterPro" id="IPR008928">
    <property type="entry name" value="6-hairpin_glycosidase_sf"/>
</dbReference>
<dbReference type="Gene3D" id="2.60.120.260">
    <property type="entry name" value="Galactose-binding domain-like"/>
    <property type="match status" value="2"/>
</dbReference>
<proteinExistence type="predicted"/>
<protein>
    <recommendedName>
        <fullName evidence="2">alpha-L-rhamnosidase</fullName>
        <ecNumber evidence="2">3.2.1.40</ecNumber>
    </recommendedName>
</protein>
<dbReference type="AlphaFoldDB" id="A0A1W1IFK2"/>
<dbReference type="Gene3D" id="1.50.10.10">
    <property type="match status" value="1"/>
</dbReference>
<dbReference type="InterPro" id="IPR013737">
    <property type="entry name" value="Bac_rhamnosid_N"/>
</dbReference>
<dbReference type="GO" id="GO:0005975">
    <property type="term" value="P:carbohydrate metabolic process"/>
    <property type="evidence" value="ECO:0007669"/>
    <property type="project" value="InterPro"/>
</dbReference>
<feature type="domain" description="Bacterial alpha-L-rhamnosidase N-terminal" evidence="4">
    <location>
        <begin position="57"/>
        <end position="187"/>
    </location>
</feature>